<keyword evidence="7 9" id="KW-0675">Receptor</keyword>
<keyword evidence="5 9" id="KW-0342">GTP-binding</keyword>
<feature type="domain" description="SRP54-type proteins GTP-binding" evidence="11">
    <location>
        <begin position="101"/>
        <end position="302"/>
    </location>
</feature>
<dbReference type="HAMAP" id="MF_00920">
    <property type="entry name" value="FtsY"/>
    <property type="match status" value="1"/>
</dbReference>
<evidence type="ECO:0000256" key="1">
    <source>
        <dbReference type="ARBA" id="ARBA00022475"/>
    </source>
</evidence>
<dbReference type="SMART" id="SM00963">
    <property type="entry name" value="SRP54_N"/>
    <property type="match status" value="1"/>
</dbReference>
<keyword evidence="3 9" id="KW-0547">Nucleotide-binding</keyword>
<name>A0A7C3R2A3_9BACT</name>
<accession>A0A7C3R2A3</accession>
<comment type="function">
    <text evidence="9">Involved in targeting and insertion of nascent membrane proteins into the cytoplasmic membrane. Acts as a receptor for the complex formed by the signal recognition particle (SRP) and the ribosome-nascent chain (RNC).</text>
</comment>
<feature type="binding site" evidence="9">
    <location>
        <begin position="190"/>
        <end position="194"/>
    </location>
    <ligand>
        <name>GTP</name>
        <dbReference type="ChEBI" id="CHEBI:37565"/>
    </ligand>
</feature>
<dbReference type="InterPro" id="IPR027417">
    <property type="entry name" value="P-loop_NTPase"/>
</dbReference>
<comment type="caution">
    <text evidence="13">The sequence shown here is derived from an EMBL/GenBank/DDBJ whole genome shotgun (WGS) entry which is preliminary data.</text>
</comment>
<protein>
    <recommendedName>
        <fullName evidence="9">Signal recognition particle receptor FtsY</fullName>
        <shortName evidence="9">SRP receptor</shortName>
        <ecNumber evidence="9">3.6.5.4</ecNumber>
    </recommendedName>
</protein>
<proteinExistence type="inferred from homology"/>
<evidence type="ECO:0000256" key="2">
    <source>
        <dbReference type="ARBA" id="ARBA00022490"/>
    </source>
</evidence>
<evidence type="ECO:0000256" key="7">
    <source>
        <dbReference type="ARBA" id="ARBA00023170"/>
    </source>
</evidence>
<dbReference type="EMBL" id="DTMM01000018">
    <property type="protein sequence ID" value="HFT92513.1"/>
    <property type="molecule type" value="Genomic_DNA"/>
</dbReference>
<evidence type="ECO:0000256" key="5">
    <source>
        <dbReference type="ARBA" id="ARBA00023134"/>
    </source>
</evidence>
<feature type="binding site" evidence="9">
    <location>
        <begin position="108"/>
        <end position="115"/>
    </location>
    <ligand>
        <name>GTP</name>
        <dbReference type="ChEBI" id="CHEBI:37565"/>
    </ligand>
</feature>
<dbReference type="Pfam" id="PF02881">
    <property type="entry name" value="SRP54_N"/>
    <property type="match status" value="1"/>
</dbReference>
<dbReference type="FunFam" id="3.40.50.300:FF:000053">
    <property type="entry name" value="Signal recognition particle receptor FtsY"/>
    <property type="match status" value="1"/>
</dbReference>
<dbReference type="PANTHER" id="PTHR43134">
    <property type="entry name" value="SIGNAL RECOGNITION PARTICLE RECEPTOR SUBUNIT ALPHA"/>
    <property type="match status" value="1"/>
</dbReference>
<evidence type="ECO:0000256" key="4">
    <source>
        <dbReference type="ARBA" id="ARBA00022801"/>
    </source>
</evidence>
<dbReference type="GO" id="GO:0003924">
    <property type="term" value="F:GTPase activity"/>
    <property type="evidence" value="ECO:0007669"/>
    <property type="project" value="UniProtKB-UniRule"/>
</dbReference>
<dbReference type="InterPro" id="IPR000897">
    <property type="entry name" value="SRP54_GTPase_dom"/>
</dbReference>
<dbReference type="SMART" id="SM00382">
    <property type="entry name" value="AAA"/>
    <property type="match status" value="1"/>
</dbReference>
<dbReference type="Gene3D" id="3.40.50.300">
    <property type="entry name" value="P-loop containing nucleotide triphosphate hydrolases"/>
    <property type="match status" value="1"/>
</dbReference>
<dbReference type="SUPFAM" id="SSF47364">
    <property type="entry name" value="Domain of the SRP/SRP receptor G-proteins"/>
    <property type="match status" value="1"/>
</dbReference>
<comment type="catalytic activity">
    <reaction evidence="8 9">
        <text>GTP + H2O = GDP + phosphate + H(+)</text>
        <dbReference type="Rhea" id="RHEA:19669"/>
        <dbReference type="ChEBI" id="CHEBI:15377"/>
        <dbReference type="ChEBI" id="CHEBI:15378"/>
        <dbReference type="ChEBI" id="CHEBI:37565"/>
        <dbReference type="ChEBI" id="CHEBI:43474"/>
        <dbReference type="ChEBI" id="CHEBI:58189"/>
        <dbReference type="EC" id="3.6.5.4"/>
    </reaction>
</comment>
<dbReference type="SMART" id="SM00962">
    <property type="entry name" value="SRP54"/>
    <property type="match status" value="1"/>
</dbReference>
<comment type="subcellular location">
    <subcellularLocation>
        <location evidence="9">Cell membrane</location>
        <topology evidence="9">Peripheral membrane protein</topology>
        <orientation evidence="9">Cytoplasmic side</orientation>
    </subcellularLocation>
    <subcellularLocation>
        <location evidence="9">Cytoplasm</location>
    </subcellularLocation>
</comment>
<dbReference type="InterPro" id="IPR013822">
    <property type="entry name" value="Signal_recog_particl_SRP54_hlx"/>
</dbReference>
<dbReference type="AlphaFoldDB" id="A0A7C3R2A3"/>
<evidence type="ECO:0000259" key="11">
    <source>
        <dbReference type="SMART" id="SM00962"/>
    </source>
</evidence>
<evidence type="ECO:0000256" key="9">
    <source>
        <dbReference type="HAMAP-Rule" id="MF_00920"/>
    </source>
</evidence>
<dbReference type="Gene3D" id="1.20.120.140">
    <property type="entry name" value="Signal recognition particle SRP54, nucleotide-binding domain"/>
    <property type="match status" value="1"/>
</dbReference>
<dbReference type="InterPro" id="IPR036225">
    <property type="entry name" value="SRP/SRP_N"/>
</dbReference>
<feature type="domain" description="Signal recognition particle SRP54 helical bundle" evidence="12">
    <location>
        <begin position="7"/>
        <end position="86"/>
    </location>
</feature>
<dbReference type="InterPro" id="IPR004390">
    <property type="entry name" value="SR_rcpt_FtsY"/>
</dbReference>
<evidence type="ECO:0000259" key="12">
    <source>
        <dbReference type="SMART" id="SM00963"/>
    </source>
</evidence>
<dbReference type="GO" id="GO:0005525">
    <property type="term" value="F:GTP binding"/>
    <property type="evidence" value="ECO:0007669"/>
    <property type="project" value="UniProtKB-UniRule"/>
</dbReference>
<feature type="binding site" evidence="9">
    <location>
        <begin position="254"/>
        <end position="257"/>
    </location>
    <ligand>
        <name>GTP</name>
        <dbReference type="ChEBI" id="CHEBI:37565"/>
    </ligand>
</feature>
<dbReference type="GO" id="GO:0005047">
    <property type="term" value="F:signal recognition particle binding"/>
    <property type="evidence" value="ECO:0007669"/>
    <property type="project" value="TreeGrafter"/>
</dbReference>
<keyword evidence="4 9" id="KW-0378">Hydrolase</keyword>
<organism evidence="13">
    <name type="scientific">Leptospirillum ferriphilum</name>
    <dbReference type="NCBI Taxonomy" id="178606"/>
    <lineage>
        <taxon>Bacteria</taxon>
        <taxon>Pseudomonadati</taxon>
        <taxon>Nitrospirota</taxon>
        <taxon>Nitrospiria</taxon>
        <taxon>Nitrospirales</taxon>
        <taxon>Nitrospiraceae</taxon>
        <taxon>Leptospirillum</taxon>
    </lineage>
</organism>
<gene>
    <name evidence="9 13" type="primary">ftsY</name>
    <name evidence="13" type="ORF">ENX03_00960</name>
</gene>
<dbReference type="PANTHER" id="PTHR43134:SF1">
    <property type="entry name" value="SIGNAL RECOGNITION PARTICLE RECEPTOR SUBUNIT ALPHA"/>
    <property type="match status" value="1"/>
</dbReference>
<dbReference type="NCBIfam" id="TIGR00064">
    <property type="entry name" value="ftsY"/>
    <property type="match status" value="1"/>
</dbReference>
<keyword evidence="6 9" id="KW-0472">Membrane</keyword>
<keyword evidence="2 9" id="KW-0963">Cytoplasm</keyword>
<dbReference type="EC" id="3.6.5.4" evidence="9"/>
<sequence>MNLFQRLESGLKKTREKFGNSLAQLFRKERSPSFYEDLEDLLIMADVGPEQASLLIGDLKNWEKTQNNITQDNPLVFLEERIASFFPIDPPVWIEQPDWKPVVILMVGVNGVGKTTTTGKLASRFRSEGKSVILGAADTFRAAAVQQIRLWGEKLDVPVVHQKEGADPAAVAFDTVKAAIARSMDVAIIDTAGRLQTKHNLMAELGKVYGLVKREMDERPFETLIVLDATLGQNSISQLEHFRKAIPLTGMILTKLDGTSKGGIVVSLARKFHLPIRFIGVGEDKDDLLEFDPVLYARALLRSEEVFRPT</sequence>
<evidence type="ECO:0000256" key="6">
    <source>
        <dbReference type="ARBA" id="ARBA00023136"/>
    </source>
</evidence>
<dbReference type="CDD" id="cd17874">
    <property type="entry name" value="FtsY"/>
    <property type="match status" value="1"/>
</dbReference>
<dbReference type="GO" id="GO:0006614">
    <property type="term" value="P:SRP-dependent cotranslational protein targeting to membrane"/>
    <property type="evidence" value="ECO:0007669"/>
    <property type="project" value="InterPro"/>
</dbReference>
<comment type="subunit">
    <text evidence="9">Part of the signal recognition particle protein translocation system, which is composed of SRP and FtsY.</text>
</comment>
<evidence type="ECO:0000259" key="10">
    <source>
        <dbReference type="SMART" id="SM00382"/>
    </source>
</evidence>
<dbReference type="GO" id="GO:0005737">
    <property type="term" value="C:cytoplasm"/>
    <property type="evidence" value="ECO:0007669"/>
    <property type="project" value="UniProtKB-SubCell"/>
</dbReference>
<dbReference type="GO" id="GO:0005886">
    <property type="term" value="C:plasma membrane"/>
    <property type="evidence" value="ECO:0007669"/>
    <property type="project" value="UniProtKB-SubCell"/>
</dbReference>
<dbReference type="Pfam" id="PF00448">
    <property type="entry name" value="SRP54"/>
    <property type="match status" value="1"/>
</dbReference>
<dbReference type="InterPro" id="IPR003593">
    <property type="entry name" value="AAA+_ATPase"/>
</dbReference>
<evidence type="ECO:0000313" key="13">
    <source>
        <dbReference type="EMBL" id="HFT92513.1"/>
    </source>
</evidence>
<evidence type="ECO:0000256" key="8">
    <source>
        <dbReference type="ARBA" id="ARBA00048027"/>
    </source>
</evidence>
<keyword evidence="1 9" id="KW-1003">Cell membrane</keyword>
<dbReference type="SUPFAM" id="SSF52540">
    <property type="entry name" value="P-loop containing nucleoside triphosphate hydrolases"/>
    <property type="match status" value="1"/>
</dbReference>
<comment type="similarity">
    <text evidence="9">Belongs to the GTP-binding SRP family. FtsY subfamily.</text>
</comment>
<feature type="domain" description="AAA+ ATPase" evidence="10">
    <location>
        <begin position="100"/>
        <end position="301"/>
    </location>
</feature>
<dbReference type="InterPro" id="IPR042101">
    <property type="entry name" value="SRP54_N_sf"/>
</dbReference>
<evidence type="ECO:0000256" key="3">
    <source>
        <dbReference type="ARBA" id="ARBA00022741"/>
    </source>
</evidence>
<reference evidence="13" key="1">
    <citation type="journal article" date="2020" name="mSystems">
        <title>Genome- and Community-Level Interaction Insights into Carbon Utilization and Element Cycling Functions of Hydrothermarchaeota in Hydrothermal Sediment.</title>
        <authorList>
            <person name="Zhou Z."/>
            <person name="Liu Y."/>
            <person name="Xu W."/>
            <person name="Pan J."/>
            <person name="Luo Z.H."/>
            <person name="Li M."/>
        </authorList>
    </citation>
    <scope>NUCLEOTIDE SEQUENCE [LARGE SCALE GENOMIC DNA]</scope>
    <source>
        <strain evidence="13">SpSt-902</strain>
    </source>
</reference>